<keyword evidence="4" id="KW-0238">DNA-binding</keyword>
<evidence type="ECO:0000256" key="8">
    <source>
        <dbReference type="ARBA" id="ARBA00063156"/>
    </source>
</evidence>
<dbReference type="Ensembl" id="ENSMCST00000008038.1">
    <property type="protein sequence ID" value="ENSMCSP00000007846.1"/>
    <property type="gene ID" value="ENSMCSG00000005633.1"/>
</dbReference>
<comment type="function">
    <text evidence="7">Accessory component of the DNA polymerase epsilon complex. Participates in DNA repair and in chromosomal DNA replication.</text>
</comment>
<evidence type="ECO:0000259" key="11">
    <source>
        <dbReference type="Pfam" id="PF12213"/>
    </source>
</evidence>
<comment type="subcellular location">
    <subcellularLocation>
        <location evidence="1">Nucleus</location>
    </subcellularLocation>
</comment>
<dbReference type="Gene3D" id="1.10.8.60">
    <property type="match status" value="1"/>
</dbReference>
<dbReference type="FunFam" id="1.10.8.60:FF:000053">
    <property type="entry name" value="DNA polymerase epsilon subunit"/>
    <property type="match status" value="1"/>
</dbReference>
<reference evidence="12" key="2">
    <citation type="submission" date="2025-09" db="UniProtKB">
        <authorList>
            <consortium name="Ensembl"/>
        </authorList>
    </citation>
    <scope>IDENTIFICATION</scope>
</reference>
<dbReference type="Proteomes" id="UP000694560">
    <property type="component" value="Unplaced"/>
</dbReference>
<keyword evidence="13" id="KW-1185">Reference proteome</keyword>
<evidence type="ECO:0000256" key="10">
    <source>
        <dbReference type="ARBA" id="ARBA00074983"/>
    </source>
</evidence>
<evidence type="ECO:0000256" key="9">
    <source>
        <dbReference type="ARBA" id="ARBA00068387"/>
    </source>
</evidence>
<evidence type="ECO:0000256" key="7">
    <source>
        <dbReference type="ARBA" id="ARBA00054225"/>
    </source>
</evidence>
<organism evidence="12 13">
    <name type="scientific">Malurus cyaneus samueli</name>
    <dbReference type="NCBI Taxonomy" id="2593467"/>
    <lineage>
        <taxon>Eukaryota</taxon>
        <taxon>Metazoa</taxon>
        <taxon>Chordata</taxon>
        <taxon>Craniata</taxon>
        <taxon>Vertebrata</taxon>
        <taxon>Euteleostomi</taxon>
        <taxon>Archelosauria</taxon>
        <taxon>Archosauria</taxon>
        <taxon>Dinosauria</taxon>
        <taxon>Saurischia</taxon>
        <taxon>Theropoda</taxon>
        <taxon>Coelurosauria</taxon>
        <taxon>Aves</taxon>
        <taxon>Neognathae</taxon>
        <taxon>Neoaves</taxon>
        <taxon>Telluraves</taxon>
        <taxon>Australaves</taxon>
        <taxon>Passeriformes</taxon>
        <taxon>Meliphagoidea</taxon>
        <taxon>Maluridae</taxon>
        <taxon>Malurus</taxon>
    </lineage>
</organism>
<evidence type="ECO:0000313" key="12">
    <source>
        <dbReference type="Ensembl" id="ENSMCSP00000007846.1"/>
    </source>
</evidence>
<dbReference type="Pfam" id="PF12213">
    <property type="entry name" value="Dpoe2NT"/>
    <property type="match status" value="1"/>
</dbReference>
<comment type="subunit">
    <text evidence="8">Component of the DNA polymerase epsilon complex consisting of four subunits: the catalytic subunit POLE and the accessory subunits POLE2, POLE3 and POLE4.</text>
</comment>
<protein>
    <recommendedName>
        <fullName evidence="9">DNA polymerase epsilon subunit 2</fullName>
    </recommendedName>
    <alternativeName>
        <fullName evidence="6">DNA polymerase II subunit 2</fullName>
    </alternativeName>
    <alternativeName>
        <fullName evidence="10">DNA polymerase epsilon subunit B</fullName>
    </alternativeName>
</protein>
<evidence type="ECO:0000313" key="13">
    <source>
        <dbReference type="Proteomes" id="UP000694560"/>
    </source>
</evidence>
<reference evidence="12" key="1">
    <citation type="submission" date="2025-08" db="UniProtKB">
        <authorList>
            <consortium name="Ensembl"/>
        </authorList>
    </citation>
    <scope>IDENTIFICATION</scope>
</reference>
<evidence type="ECO:0000256" key="5">
    <source>
        <dbReference type="ARBA" id="ARBA00023242"/>
    </source>
</evidence>
<evidence type="ECO:0000256" key="3">
    <source>
        <dbReference type="ARBA" id="ARBA00022705"/>
    </source>
</evidence>
<name>A0A8C5TPS1_9PASS</name>
<dbReference type="GO" id="GO:0003677">
    <property type="term" value="F:DNA binding"/>
    <property type="evidence" value="ECO:0007669"/>
    <property type="project" value="UniProtKB-KW"/>
</dbReference>
<keyword evidence="5" id="KW-0539">Nucleus</keyword>
<evidence type="ECO:0000256" key="2">
    <source>
        <dbReference type="ARBA" id="ARBA00009560"/>
    </source>
</evidence>
<comment type="similarity">
    <text evidence="2">Belongs to the DNA polymerase epsilon subunit B family.</text>
</comment>
<dbReference type="GO" id="GO:0006260">
    <property type="term" value="P:DNA replication"/>
    <property type="evidence" value="ECO:0007669"/>
    <property type="project" value="UniProtKB-KW"/>
</dbReference>
<evidence type="ECO:0000256" key="6">
    <source>
        <dbReference type="ARBA" id="ARBA00032930"/>
    </source>
</evidence>
<keyword evidence="3" id="KW-0235">DNA replication</keyword>
<dbReference type="GO" id="GO:0005634">
    <property type="term" value="C:nucleus"/>
    <property type="evidence" value="ECO:0007669"/>
    <property type="project" value="UniProtKB-SubCell"/>
</dbReference>
<dbReference type="InterPro" id="IPR024639">
    <property type="entry name" value="DNA_pol_e_bsu_N"/>
</dbReference>
<evidence type="ECO:0000256" key="1">
    <source>
        <dbReference type="ARBA" id="ARBA00004123"/>
    </source>
</evidence>
<sequence length="82" mass="9348">MEPERLRRRLSSAFRLRGLLLRPDALKYLIEAFQSVSEGELDDVIENVIDAVEKQRLSSNMIEQPTVEAAVQECSRSPDETT</sequence>
<accession>A0A8C5TPS1</accession>
<proteinExistence type="inferred from homology"/>
<evidence type="ECO:0000256" key="4">
    <source>
        <dbReference type="ARBA" id="ARBA00023125"/>
    </source>
</evidence>
<dbReference type="AlphaFoldDB" id="A0A8C5TPS1"/>
<feature type="domain" description="DNA polymerase epsilon subunit B N-terminal" evidence="11">
    <location>
        <begin position="2"/>
        <end position="74"/>
    </location>
</feature>